<name>A0A1Y1QFN6_9GAMM</name>
<comment type="caution">
    <text evidence="1">The sequence shown here is derived from an EMBL/GenBank/DDBJ whole genome shotgun (WGS) entry which is preliminary data.</text>
</comment>
<reference evidence="1 2" key="1">
    <citation type="submission" date="2017-01" db="EMBL/GenBank/DDBJ databases">
        <title>Novel large sulfur bacteria in the metagenomes of groundwater-fed chemosynthetic microbial mats in the Lake Huron basin.</title>
        <authorList>
            <person name="Sharrar A.M."/>
            <person name="Flood B.E."/>
            <person name="Bailey J.V."/>
            <person name="Jones D.S."/>
            <person name="Biddanda B."/>
            <person name="Ruberg S.A."/>
            <person name="Marcus D.N."/>
            <person name="Dick G.J."/>
        </authorList>
    </citation>
    <scope>NUCLEOTIDE SEQUENCE [LARGE SCALE GENOMIC DNA]</scope>
    <source>
        <strain evidence="1">A8</strain>
    </source>
</reference>
<dbReference type="EMBL" id="MTEJ01000332">
    <property type="protein sequence ID" value="OQX04538.1"/>
    <property type="molecule type" value="Genomic_DNA"/>
</dbReference>
<evidence type="ECO:0000313" key="2">
    <source>
        <dbReference type="Proteomes" id="UP000192491"/>
    </source>
</evidence>
<protein>
    <submittedName>
        <fullName evidence="1">Uncharacterized protein</fullName>
    </submittedName>
</protein>
<organism evidence="1 2">
    <name type="scientific">Thiothrix lacustris</name>
    <dbReference type="NCBI Taxonomy" id="525917"/>
    <lineage>
        <taxon>Bacteria</taxon>
        <taxon>Pseudomonadati</taxon>
        <taxon>Pseudomonadota</taxon>
        <taxon>Gammaproteobacteria</taxon>
        <taxon>Thiotrichales</taxon>
        <taxon>Thiotrichaceae</taxon>
        <taxon>Thiothrix</taxon>
    </lineage>
</organism>
<evidence type="ECO:0000313" key="1">
    <source>
        <dbReference type="EMBL" id="OQX04538.1"/>
    </source>
</evidence>
<dbReference type="AlphaFoldDB" id="A0A1Y1QFN6"/>
<gene>
    <name evidence="1" type="ORF">BWK73_35900</name>
</gene>
<dbReference type="Proteomes" id="UP000192491">
    <property type="component" value="Unassembled WGS sequence"/>
</dbReference>
<proteinExistence type="predicted"/>
<sequence length="113" mass="12937">MHNKKAVPATETANKKAQTNNTKIRIACPYEYRLLDQLLRGQTSRKVLDDVIGTTNTPEYVRRLRDRGAAGVGIRMEWVAGNNRDGRRIRWGEYYLLPDDVDRVRDVLGVDHG</sequence>
<accession>A0A1Y1QFN6</accession>